<dbReference type="Proteomes" id="UP001362999">
    <property type="component" value="Unassembled WGS sequence"/>
</dbReference>
<dbReference type="AlphaFoldDB" id="A0AAV9Z971"/>
<comment type="caution">
    <text evidence="2">The sequence shown here is derived from an EMBL/GenBank/DDBJ whole genome shotgun (WGS) entry which is preliminary data.</text>
</comment>
<feature type="region of interest" description="Disordered" evidence="1">
    <location>
        <begin position="13"/>
        <end position="102"/>
    </location>
</feature>
<evidence type="ECO:0000313" key="2">
    <source>
        <dbReference type="EMBL" id="KAK6974936.1"/>
    </source>
</evidence>
<dbReference type="EMBL" id="JAWWNJ010000178">
    <property type="protein sequence ID" value="KAK6974936.1"/>
    <property type="molecule type" value="Genomic_DNA"/>
</dbReference>
<protein>
    <submittedName>
        <fullName evidence="2">Uncharacterized protein</fullName>
    </submittedName>
</protein>
<sequence length="243" mass="26640">SASSELGWDEGYICARRRPKVNHPRQVSSSDELIQMHLPAATTSIAPPPRPSSSSTSEQPHHCRSCGGRGQHTMRGLQYARSAFEDPGVRGRGSPVNGAGTIEEDEEGIHIEEEVRVRGSPPPHSDESLPCSFFSRLESHPPSHTLSPPTNRIPLWRHGRGWKVAPVVGHGRYADGKVEEIHLPEMTIQTPATNPIFCLRHSPPLATLYPSSHPRPLPPHVTVLLRPSHPRACSPLKDDDTGL</sequence>
<accession>A0AAV9Z971</accession>
<feature type="non-terminal residue" evidence="2">
    <location>
        <position position="1"/>
    </location>
</feature>
<evidence type="ECO:0000256" key="1">
    <source>
        <dbReference type="SAM" id="MobiDB-lite"/>
    </source>
</evidence>
<evidence type="ECO:0000313" key="3">
    <source>
        <dbReference type="Proteomes" id="UP001362999"/>
    </source>
</evidence>
<proteinExistence type="predicted"/>
<reference evidence="2 3" key="1">
    <citation type="journal article" date="2024" name="J Genomics">
        <title>Draft genome sequencing and assembly of Favolaschia claudopus CIRM-BRFM 2984 isolated from oak limbs.</title>
        <authorList>
            <person name="Navarro D."/>
            <person name="Drula E."/>
            <person name="Chaduli D."/>
            <person name="Cazenave R."/>
            <person name="Ahrendt S."/>
            <person name="Wang J."/>
            <person name="Lipzen A."/>
            <person name="Daum C."/>
            <person name="Barry K."/>
            <person name="Grigoriev I.V."/>
            <person name="Favel A."/>
            <person name="Rosso M.N."/>
            <person name="Martin F."/>
        </authorList>
    </citation>
    <scope>NUCLEOTIDE SEQUENCE [LARGE SCALE GENOMIC DNA]</scope>
    <source>
        <strain evidence="2 3">CIRM-BRFM 2984</strain>
    </source>
</reference>
<name>A0AAV9Z971_9AGAR</name>
<gene>
    <name evidence="2" type="ORF">R3P38DRAFT_3479799</name>
</gene>
<keyword evidence="3" id="KW-1185">Reference proteome</keyword>
<organism evidence="2 3">
    <name type="scientific">Favolaschia claudopus</name>
    <dbReference type="NCBI Taxonomy" id="2862362"/>
    <lineage>
        <taxon>Eukaryota</taxon>
        <taxon>Fungi</taxon>
        <taxon>Dikarya</taxon>
        <taxon>Basidiomycota</taxon>
        <taxon>Agaricomycotina</taxon>
        <taxon>Agaricomycetes</taxon>
        <taxon>Agaricomycetidae</taxon>
        <taxon>Agaricales</taxon>
        <taxon>Marasmiineae</taxon>
        <taxon>Mycenaceae</taxon>
        <taxon>Favolaschia</taxon>
    </lineage>
</organism>